<name>A0A1A9Z3U3_GLOPL</name>
<keyword evidence="3" id="KW-0539">Nucleus</keyword>
<feature type="compositionally biased region" description="Basic and acidic residues" evidence="4">
    <location>
        <begin position="83"/>
        <end position="93"/>
    </location>
</feature>
<dbReference type="Proteomes" id="UP000092445">
    <property type="component" value="Unassembled WGS sequence"/>
</dbReference>
<feature type="region of interest" description="Disordered" evidence="4">
    <location>
        <begin position="236"/>
        <end position="298"/>
    </location>
</feature>
<evidence type="ECO:0000256" key="2">
    <source>
        <dbReference type="ARBA" id="ARBA00005904"/>
    </source>
</evidence>
<keyword evidence="7" id="KW-1185">Reference proteome</keyword>
<feature type="domain" description="Ribosomal RNA-processing protein 14/surfeit locus protein 6 C-terminal" evidence="5">
    <location>
        <begin position="87"/>
        <end position="278"/>
    </location>
</feature>
<sequence length="298" mass="35081">MTIQMDKKHLMKFLRAENDRIMDLLITSKVPDSVEDTDYESYLLPNDKPVNIIKQQIAKNSLPDDELQDRLNLIKNKMKMKKGTSEKNRERKEAKKLRKNKEFKKVLISAAKSLKNEQSKQNHTIKHEDDEENESKRDIKPAVAKPIFNGDGKIVFSKIDFAQKRKQSHKNPREILNELKETDKKINELKEQGEIEKVAELKTELSWKKAFDKADGKKVKDDPKLLYKTIKKQKVEKKKSKKEWQDREKKVDNDIAARQKKRQENINKRIKDKQIRKLKRASKKGRVIPGKISMRTKS</sequence>
<dbReference type="GO" id="GO:0003677">
    <property type="term" value="F:DNA binding"/>
    <property type="evidence" value="ECO:0007669"/>
    <property type="project" value="TreeGrafter"/>
</dbReference>
<proteinExistence type="inferred from homology"/>
<accession>A0A1A9Z3U3</accession>
<organism evidence="6 7">
    <name type="scientific">Glossina pallidipes</name>
    <name type="common">Tsetse fly</name>
    <dbReference type="NCBI Taxonomy" id="7398"/>
    <lineage>
        <taxon>Eukaryota</taxon>
        <taxon>Metazoa</taxon>
        <taxon>Ecdysozoa</taxon>
        <taxon>Arthropoda</taxon>
        <taxon>Hexapoda</taxon>
        <taxon>Insecta</taxon>
        <taxon>Pterygota</taxon>
        <taxon>Neoptera</taxon>
        <taxon>Endopterygota</taxon>
        <taxon>Diptera</taxon>
        <taxon>Brachycera</taxon>
        <taxon>Muscomorpha</taxon>
        <taxon>Hippoboscoidea</taxon>
        <taxon>Glossinidae</taxon>
        <taxon>Glossina</taxon>
    </lineage>
</organism>
<dbReference type="EnsemblMetazoa" id="GPAI003005-RA">
    <property type="protein sequence ID" value="GPAI003005-PA"/>
    <property type="gene ID" value="GPAI003005"/>
</dbReference>
<evidence type="ECO:0000259" key="5">
    <source>
        <dbReference type="Pfam" id="PF04935"/>
    </source>
</evidence>
<evidence type="ECO:0000313" key="7">
    <source>
        <dbReference type="Proteomes" id="UP000092445"/>
    </source>
</evidence>
<dbReference type="GO" id="GO:0042273">
    <property type="term" value="P:ribosomal large subunit biogenesis"/>
    <property type="evidence" value="ECO:0007669"/>
    <property type="project" value="TreeGrafter"/>
</dbReference>
<reference evidence="6" key="2">
    <citation type="submission" date="2020-05" db="UniProtKB">
        <authorList>
            <consortium name="EnsemblMetazoa"/>
        </authorList>
    </citation>
    <scope>IDENTIFICATION</scope>
    <source>
        <strain evidence="6">IAEA</strain>
    </source>
</reference>
<feature type="compositionally biased region" description="Basic and acidic residues" evidence="4">
    <location>
        <begin position="114"/>
        <end position="140"/>
    </location>
</feature>
<feature type="region of interest" description="Disordered" evidence="4">
    <location>
        <begin position="112"/>
        <end position="142"/>
    </location>
</feature>
<dbReference type="InterPro" id="IPR029190">
    <property type="entry name" value="Rrp14/SURF6_C"/>
</dbReference>
<evidence type="ECO:0000256" key="4">
    <source>
        <dbReference type="SAM" id="MobiDB-lite"/>
    </source>
</evidence>
<dbReference type="GO" id="GO:0005730">
    <property type="term" value="C:nucleolus"/>
    <property type="evidence" value="ECO:0007669"/>
    <property type="project" value="TreeGrafter"/>
</dbReference>
<dbReference type="GO" id="GO:0042274">
    <property type="term" value="P:ribosomal small subunit biogenesis"/>
    <property type="evidence" value="ECO:0007669"/>
    <property type="project" value="TreeGrafter"/>
</dbReference>
<dbReference type="PANTHER" id="PTHR14369">
    <property type="entry name" value="SURFEIT LOCUS PROTEIN 6"/>
    <property type="match status" value="1"/>
</dbReference>
<protein>
    <recommendedName>
        <fullName evidence="5">Ribosomal RNA-processing protein 14/surfeit locus protein 6 C-terminal domain-containing protein</fullName>
    </recommendedName>
</protein>
<evidence type="ECO:0000313" key="6">
    <source>
        <dbReference type="EnsemblMetazoa" id="GPAI003005-PA"/>
    </source>
</evidence>
<dbReference type="STRING" id="7398.A0A1A9Z3U3"/>
<feature type="compositionally biased region" description="Basic and acidic residues" evidence="4">
    <location>
        <begin position="242"/>
        <end position="275"/>
    </location>
</feature>
<feature type="region of interest" description="Disordered" evidence="4">
    <location>
        <begin position="78"/>
        <end position="98"/>
    </location>
</feature>
<dbReference type="GO" id="GO:0003723">
    <property type="term" value="F:RNA binding"/>
    <property type="evidence" value="ECO:0007669"/>
    <property type="project" value="TreeGrafter"/>
</dbReference>
<comment type="subcellular location">
    <subcellularLocation>
        <location evidence="1">Nucleus</location>
    </subcellularLocation>
</comment>
<dbReference type="VEuPathDB" id="VectorBase:GPAI003005"/>
<dbReference type="AlphaFoldDB" id="A0A1A9Z3U3"/>
<dbReference type="Pfam" id="PF04935">
    <property type="entry name" value="SURF6"/>
    <property type="match status" value="1"/>
</dbReference>
<evidence type="ECO:0000256" key="1">
    <source>
        <dbReference type="ARBA" id="ARBA00004123"/>
    </source>
</evidence>
<feature type="compositionally biased region" description="Basic residues" evidence="4">
    <location>
        <begin position="276"/>
        <end position="286"/>
    </location>
</feature>
<dbReference type="InterPro" id="IPR007019">
    <property type="entry name" value="SURF6"/>
</dbReference>
<evidence type="ECO:0000256" key="3">
    <source>
        <dbReference type="ARBA" id="ARBA00023242"/>
    </source>
</evidence>
<comment type="similarity">
    <text evidence="2">Belongs to the SURF6 family.</text>
</comment>
<dbReference type="PANTHER" id="PTHR14369:SF0">
    <property type="entry name" value="SURFEIT LOCUS PROTEIN 6"/>
    <property type="match status" value="1"/>
</dbReference>
<reference evidence="7" key="1">
    <citation type="submission" date="2014-03" db="EMBL/GenBank/DDBJ databases">
        <authorList>
            <person name="Aksoy S."/>
            <person name="Warren W."/>
            <person name="Wilson R.K."/>
        </authorList>
    </citation>
    <scope>NUCLEOTIDE SEQUENCE [LARGE SCALE GENOMIC DNA]</scope>
    <source>
        <strain evidence="7">IAEA</strain>
    </source>
</reference>